<dbReference type="PROSITE" id="PS51526">
    <property type="entry name" value="RFX_DBD"/>
    <property type="match status" value="1"/>
</dbReference>
<keyword evidence="4" id="KW-0539">Nucleus</keyword>
<accession>A0ABR1YMT3</accession>
<dbReference type="SMART" id="SM00501">
    <property type="entry name" value="BRIGHT"/>
    <property type="match status" value="1"/>
</dbReference>
<dbReference type="PROSITE" id="PS51011">
    <property type="entry name" value="ARID"/>
    <property type="match status" value="1"/>
</dbReference>
<dbReference type="SMART" id="SM01014">
    <property type="entry name" value="ARID"/>
    <property type="match status" value="1"/>
</dbReference>
<feature type="domain" description="ARID" evidence="6">
    <location>
        <begin position="14"/>
        <end position="111"/>
    </location>
</feature>
<evidence type="ECO:0000313" key="8">
    <source>
        <dbReference type="EMBL" id="KAK8233805.1"/>
    </source>
</evidence>
<evidence type="ECO:0000259" key="6">
    <source>
        <dbReference type="PROSITE" id="PS51011"/>
    </source>
</evidence>
<keyword evidence="2" id="KW-0805">Transcription regulation</keyword>
<dbReference type="Gene3D" id="1.25.10.10">
    <property type="entry name" value="Leucine-rich Repeat Variant"/>
    <property type="match status" value="1"/>
</dbReference>
<keyword evidence="1" id="KW-0156">Chromatin regulator</keyword>
<dbReference type="PANTHER" id="PTHR22970:SF14">
    <property type="entry name" value="AT-RICH INTERACTIVE DOMAIN-CONTAINING PROTEIN 2"/>
    <property type="match status" value="1"/>
</dbReference>
<dbReference type="InterPro" id="IPR016024">
    <property type="entry name" value="ARM-type_fold"/>
</dbReference>
<dbReference type="InterPro" id="IPR001606">
    <property type="entry name" value="ARID_dom"/>
</dbReference>
<organism evidence="8 9">
    <name type="scientific">Phyllosticta capitalensis</name>
    <dbReference type="NCBI Taxonomy" id="121624"/>
    <lineage>
        <taxon>Eukaryota</taxon>
        <taxon>Fungi</taxon>
        <taxon>Dikarya</taxon>
        <taxon>Ascomycota</taxon>
        <taxon>Pezizomycotina</taxon>
        <taxon>Dothideomycetes</taxon>
        <taxon>Dothideomycetes incertae sedis</taxon>
        <taxon>Botryosphaeriales</taxon>
        <taxon>Phyllostictaceae</taxon>
        <taxon>Phyllosticta</taxon>
    </lineage>
</organism>
<dbReference type="InterPro" id="IPR036431">
    <property type="entry name" value="ARID_dom_sf"/>
</dbReference>
<evidence type="ECO:0000313" key="9">
    <source>
        <dbReference type="Proteomes" id="UP001492380"/>
    </source>
</evidence>
<dbReference type="Pfam" id="PF01388">
    <property type="entry name" value="ARID"/>
    <property type="match status" value="1"/>
</dbReference>
<dbReference type="SUPFAM" id="SSF48371">
    <property type="entry name" value="ARM repeat"/>
    <property type="match status" value="1"/>
</dbReference>
<keyword evidence="3" id="KW-0804">Transcription</keyword>
<dbReference type="Gene3D" id="1.10.150.60">
    <property type="entry name" value="ARID DNA-binding domain"/>
    <property type="match status" value="1"/>
</dbReference>
<gene>
    <name evidence="8" type="ORF">HDK90DRAFT_503675</name>
</gene>
<dbReference type="InterPro" id="IPR003150">
    <property type="entry name" value="DNA-bd_RFX"/>
</dbReference>
<evidence type="ECO:0000259" key="7">
    <source>
        <dbReference type="PROSITE" id="PS51526"/>
    </source>
</evidence>
<evidence type="ECO:0000256" key="2">
    <source>
        <dbReference type="ARBA" id="ARBA00023015"/>
    </source>
</evidence>
<feature type="region of interest" description="Disordered" evidence="5">
    <location>
        <begin position="850"/>
        <end position="884"/>
    </location>
</feature>
<keyword evidence="9" id="KW-1185">Reference proteome</keyword>
<dbReference type="InterPro" id="IPR011989">
    <property type="entry name" value="ARM-like"/>
</dbReference>
<sequence>MAPARPRDPSFDHSPEYDEFLNKLEQYHAQRGTTLERDPKIGQRHINLLRLYERVCEEGGYDRVSDTKNNKLAWRRIAAEFLPSHANATTQAFLVKTIYYKNLAAYEISHFHGKEPPPKEILEDVSARGGDLLTRTKENFVAPALRERELEKLANGQDKESDESEEDEQRTPREDKMDIDEPGSTGGRVTRALRQAPPQRILFQPEASATRQTRSSGHHHSPTPASNSHSQQNGQYGASGNVTSLITNYEPKPVLPSNVKAVATPSNTPEQFRNVRNRLASRRSGLSYQNKGMMLPGTGFAGPNIYIRALLALKSGNVEEEAYALHHLVKISHERGDKYRFDGFPGLAETLIERLLEVSTLFYGVRWEICYVEDDPMLLRNDTLNGISGTSDLLRKIHSHTPLTTTDDEIQTKDFSEALGRIHEAGLVVRNLVMLDANAHYVAQLPQIQDFITIALSLPPRASVVELKHYALEIAEQLTRYWILNPDHPLYQTLLAQISSSDRATIITSLRALARIAMSADPNYQLSGIPVQVIQQVCDWMLVEDEHLREACLDFLYLYTTTTENVATLAGNVDVEGLVKVLTRLLLHNAQTMRMPAQQRPPGRAPSATPETAAKLASAVIEQLISLDEPDRSSQWLKTCFEEDPNGEITQIALWTAYNAAFNGPISKIQAQHQASSLPSTPGSNAAPASQGKPPKPLMAAKDFITNVSTTFPTASAQVVSAGGQSKYTIKGIRPRTVPVDLRNRPFIKCMWHSDSAFPDGSKGGGEECGEFVKETKQMWDHILSAHLGCSKDSNGNWYMEKPPANGVKEEETSAERKHDCLWGGCRRFSRNGGAAAVLDVARHVITHLPDNSDKAPQRNQHNQSAPASVAQARATNPPSQQPLYGPYGTLNGGYGGSNGIRMDHVSDMKWLNTAFDGLAVPQGLSGGSVMVLRNLARRLDVVPVRRSTTTPASAEDVNGEKSVGAKEESWVRKAFAPVMEELFFVMAHNQSLREGLHDLICDANADG</sequence>
<dbReference type="InterPro" id="IPR052406">
    <property type="entry name" value="Chromatin_Remodeling_Comp"/>
</dbReference>
<evidence type="ECO:0000256" key="1">
    <source>
        <dbReference type="ARBA" id="ARBA00022853"/>
    </source>
</evidence>
<dbReference type="SUPFAM" id="SSF46774">
    <property type="entry name" value="ARID-like"/>
    <property type="match status" value="1"/>
</dbReference>
<feature type="region of interest" description="Disordered" evidence="5">
    <location>
        <begin position="144"/>
        <end position="243"/>
    </location>
</feature>
<evidence type="ECO:0000256" key="5">
    <source>
        <dbReference type="SAM" id="MobiDB-lite"/>
    </source>
</evidence>
<dbReference type="PANTHER" id="PTHR22970">
    <property type="entry name" value="AT-RICH INTERACTIVE DOMAIN-CONTAINING PROTEIN 2"/>
    <property type="match status" value="1"/>
</dbReference>
<dbReference type="CDD" id="cd16100">
    <property type="entry name" value="ARID"/>
    <property type="match status" value="1"/>
</dbReference>
<proteinExistence type="predicted"/>
<feature type="compositionally biased region" description="Polar residues" evidence="5">
    <location>
        <begin position="223"/>
        <end position="243"/>
    </location>
</feature>
<evidence type="ECO:0000256" key="4">
    <source>
        <dbReference type="ARBA" id="ARBA00023242"/>
    </source>
</evidence>
<feature type="region of interest" description="Disordered" evidence="5">
    <location>
        <begin position="672"/>
        <end position="698"/>
    </location>
</feature>
<dbReference type="EMBL" id="JBBWRZ010000006">
    <property type="protein sequence ID" value="KAK8233805.1"/>
    <property type="molecule type" value="Genomic_DNA"/>
</dbReference>
<feature type="domain" description="RFX-type winged-helix" evidence="7">
    <location>
        <begin position="633"/>
        <end position="737"/>
    </location>
</feature>
<comment type="caution">
    <text evidence="8">The sequence shown here is derived from an EMBL/GenBank/DDBJ whole genome shotgun (WGS) entry which is preliminary data.</text>
</comment>
<evidence type="ECO:0000256" key="3">
    <source>
        <dbReference type="ARBA" id="ARBA00023163"/>
    </source>
</evidence>
<feature type="compositionally biased region" description="Polar residues" evidence="5">
    <location>
        <begin position="672"/>
        <end position="688"/>
    </location>
</feature>
<protein>
    <submittedName>
        <fullName evidence="8">Uncharacterized protein</fullName>
    </submittedName>
</protein>
<dbReference type="Proteomes" id="UP001492380">
    <property type="component" value="Unassembled WGS sequence"/>
</dbReference>
<feature type="compositionally biased region" description="Polar residues" evidence="5">
    <location>
        <begin position="858"/>
        <end position="867"/>
    </location>
</feature>
<reference evidence="8 9" key="1">
    <citation type="submission" date="2024-04" db="EMBL/GenBank/DDBJ databases">
        <title>Phyllosticta paracitricarpa is synonymous to the EU quarantine fungus P. citricarpa based on phylogenomic analyses.</title>
        <authorList>
            <consortium name="Lawrence Berkeley National Laboratory"/>
            <person name="Van Ingen-Buijs V.A."/>
            <person name="Van Westerhoven A.C."/>
            <person name="Haridas S."/>
            <person name="Skiadas P."/>
            <person name="Martin F."/>
            <person name="Groenewald J.Z."/>
            <person name="Crous P.W."/>
            <person name="Seidl M.F."/>
        </authorList>
    </citation>
    <scope>NUCLEOTIDE SEQUENCE [LARGE SCALE GENOMIC DNA]</scope>
    <source>
        <strain evidence="8 9">CBS 123374</strain>
    </source>
</reference>
<name>A0ABR1YMT3_9PEZI</name>